<proteinExistence type="predicted"/>
<organism evidence="2 3">
    <name type="scientific">[Propionibacterium] namnetense SK182B-JCVI</name>
    <dbReference type="NCBI Taxonomy" id="1051006"/>
    <lineage>
        <taxon>Bacteria</taxon>
        <taxon>Bacillati</taxon>
        <taxon>Actinomycetota</taxon>
        <taxon>Actinomycetes</taxon>
        <taxon>Propionibacteriales</taxon>
        <taxon>Propionibacteriaceae</taxon>
        <taxon>Cutibacterium</taxon>
    </lineage>
</organism>
<dbReference type="PATRIC" id="fig|1051006.4.peg.2270"/>
<name>F9NYC2_9ACTN</name>
<gene>
    <name evidence="2" type="ORF">HMPREF1162_2309</name>
</gene>
<dbReference type="Proteomes" id="UP000007832">
    <property type="component" value="Unassembled WGS sequence"/>
</dbReference>
<dbReference type="AlphaFoldDB" id="F9NYC2"/>
<reference evidence="2 3" key="1">
    <citation type="submission" date="2011-07" db="EMBL/GenBank/DDBJ databases">
        <title>Genome Sequence of Propionibacterium acnes SK182B-JCVI.</title>
        <authorList>
            <person name="Durkin A.S."/>
            <person name="Madupu R."/>
            <person name="Hostetler J."/>
            <person name="Radune D."/>
            <person name="Torralba M."/>
            <person name="Methe B."/>
            <person name="Sutton G."/>
            <person name="Strausberg R.L."/>
            <person name="Nelson K.E."/>
        </authorList>
    </citation>
    <scope>NUCLEOTIDE SEQUENCE [LARGE SCALE GENOMIC DNA]</scope>
    <source>
        <strain evidence="2 3">SK182B-JCVI</strain>
    </source>
</reference>
<comment type="caution">
    <text evidence="2">The sequence shown here is derived from an EMBL/GenBank/DDBJ whole genome shotgun (WGS) entry which is preliminary data.</text>
</comment>
<protein>
    <submittedName>
        <fullName evidence="2">Uncharacterized protein</fullName>
    </submittedName>
</protein>
<evidence type="ECO:0000313" key="3">
    <source>
        <dbReference type="Proteomes" id="UP000007832"/>
    </source>
</evidence>
<evidence type="ECO:0000313" key="2">
    <source>
        <dbReference type="EMBL" id="EGR92634.1"/>
    </source>
</evidence>
<feature type="region of interest" description="Disordered" evidence="1">
    <location>
        <begin position="1"/>
        <end position="38"/>
    </location>
</feature>
<evidence type="ECO:0000256" key="1">
    <source>
        <dbReference type="SAM" id="MobiDB-lite"/>
    </source>
</evidence>
<accession>F9NYC2</accession>
<dbReference type="EMBL" id="AFUN01000048">
    <property type="protein sequence ID" value="EGR92634.1"/>
    <property type="molecule type" value="Genomic_DNA"/>
</dbReference>
<sequence length="38" mass="3680">MRVSAAGVGSVFGSGGVVDAGRRRQGTNTTPAGTFGVV</sequence>
<dbReference type="STRING" id="1574624.GCA_001642025_01075"/>